<dbReference type="Proteomes" id="UP001151760">
    <property type="component" value="Unassembled WGS sequence"/>
</dbReference>
<dbReference type="EMBL" id="BQNB010010649">
    <property type="protein sequence ID" value="GJS80140.1"/>
    <property type="molecule type" value="Genomic_DNA"/>
</dbReference>
<reference evidence="1" key="1">
    <citation type="journal article" date="2022" name="Int. J. Mol. Sci.">
        <title>Draft Genome of Tanacetum Coccineum: Genomic Comparison of Closely Related Tanacetum-Family Plants.</title>
        <authorList>
            <person name="Yamashiro T."/>
            <person name="Shiraishi A."/>
            <person name="Nakayama K."/>
            <person name="Satake H."/>
        </authorList>
    </citation>
    <scope>NUCLEOTIDE SEQUENCE</scope>
</reference>
<keyword evidence="2" id="KW-1185">Reference proteome</keyword>
<evidence type="ECO:0000313" key="2">
    <source>
        <dbReference type="Proteomes" id="UP001151760"/>
    </source>
</evidence>
<name>A0ABQ4YT19_9ASTR</name>
<proteinExistence type="predicted"/>
<organism evidence="1 2">
    <name type="scientific">Tanacetum coccineum</name>
    <dbReference type="NCBI Taxonomy" id="301880"/>
    <lineage>
        <taxon>Eukaryota</taxon>
        <taxon>Viridiplantae</taxon>
        <taxon>Streptophyta</taxon>
        <taxon>Embryophyta</taxon>
        <taxon>Tracheophyta</taxon>
        <taxon>Spermatophyta</taxon>
        <taxon>Magnoliopsida</taxon>
        <taxon>eudicotyledons</taxon>
        <taxon>Gunneridae</taxon>
        <taxon>Pentapetalae</taxon>
        <taxon>asterids</taxon>
        <taxon>campanulids</taxon>
        <taxon>Asterales</taxon>
        <taxon>Asteraceae</taxon>
        <taxon>Asteroideae</taxon>
        <taxon>Anthemideae</taxon>
        <taxon>Anthemidinae</taxon>
        <taxon>Tanacetum</taxon>
    </lineage>
</organism>
<protein>
    <submittedName>
        <fullName evidence="1">Uncharacterized protein</fullName>
    </submittedName>
</protein>
<sequence length="78" mass="8793">MSGTTAGNDNYAQTAFTGVQHREILRRWKRFVLTLATMALLREFNELLDLLPIELEQLAGPIVPKSIPPAAEFKETDH</sequence>
<evidence type="ECO:0000313" key="1">
    <source>
        <dbReference type="EMBL" id="GJS80140.1"/>
    </source>
</evidence>
<accession>A0ABQ4YT19</accession>
<comment type="caution">
    <text evidence="1">The sequence shown here is derived from an EMBL/GenBank/DDBJ whole genome shotgun (WGS) entry which is preliminary data.</text>
</comment>
<reference evidence="1" key="2">
    <citation type="submission" date="2022-01" db="EMBL/GenBank/DDBJ databases">
        <authorList>
            <person name="Yamashiro T."/>
            <person name="Shiraishi A."/>
            <person name="Satake H."/>
            <person name="Nakayama K."/>
        </authorList>
    </citation>
    <scope>NUCLEOTIDE SEQUENCE</scope>
</reference>
<gene>
    <name evidence="1" type="ORF">Tco_0730021</name>
</gene>